<keyword evidence="9" id="KW-1015">Disulfide bond</keyword>
<dbReference type="Proteomes" id="UP000015104">
    <property type="component" value="Unassembled WGS sequence"/>
</dbReference>
<evidence type="ECO:0000256" key="4">
    <source>
        <dbReference type="ARBA" id="ARBA00022448"/>
    </source>
</evidence>
<dbReference type="OMA" id="FRTHWQC"/>
<keyword evidence="11" id="KW-1185">Reference proteome</keyword>
<dbReference type="OrthoDB" id="276296at2759"/>
<accession>T1L015</accession>
<evidence type="ECO:0000313" key="10">
    <source>
        <dbReference type="EnsemblMetazoa" id="tetur29g00840.1"/>
    </source>
</evidence>
<organism evidence="10 11">
    <name type="scientific">Tetranychus urticae</name>
    <name type="common">Two-spotted spider mite</name>
    <dbReference type="NCBI Taxonomy" id="32264"/>
    <lineage>
        <taxon>Eukaryota</taxon>
        <taxon>Metazoa</taxon>
        <taxon>Ecdysozoa</taxon>
        <taxon>Arthropoda</taxon>
        <taxon>Chelicerata</taxon>
        <taxon>Arachnida</taxon>
        <taxon>Acari</taxon>
        <taxon>Acariformes</taxon>
        <taxon>Trombidiformes</taxon>
        <taxon>Prostigmata</taxon>
        <taxon>Eleutherengona</taxon>
        <taxon>Raphignathae</taxon>
        <taxon>Tetranychoidea</taxon>
        <taxon>Tetranychidae</taxon>
        <taxon>Tetranychus</taxon>
    </lineage>
</organism>
<gene>
    <name evidence="10" type="primary">107369018</name>
</gene>
<comment type="similarity">
    <text evidence="3">Belongs to the complex I NDUFA8 subunit family.</text>
</comment>
<comment type="subcellular location">
    <subcellularLocation>
        <location evidence="2">Mitochondrion</location>
    </subcellularLocation>
</comment>
<keyword evidence="7" id="KW-0249">Electron transport</keyword>
<dbReference type="HOGENOM" id="CLU_081931_2_0_1"/>
<evidence type="ECO:0000313" key="11">
    <source>
        <dbReference type="Proteomes" id="UP000015104"/>
    </source>
</evidence>
<dbReference type="InterPro" id="IPR016680">
    <property type="entry name" value="NDUFA8"/>
</dbReference>
<evidence type="ECO:0000256" key="1">
    <source>
        <dbReference type="ARBA" id="ARBA00003195"/>
    </source>
</evidence>
<dbReference type="GO" id="GO:0005739">
    <property type="term" value="C:mitochondrion"/>
    <property type="evidence" value="ECO:0007669"/>
    <property type="project" value="UniProtKB-SubCell"/>
</dbReference>
<evidence type="ECO:0000256" key="6">
    <source>
        <dbReference type="ARBA" id="ARBA00022737"/>
    </source>
</evidence>
<dbReference type="KEGG" id="tut:107369018"/>
<keyword evidence="4" id="KW-0813">Transport</keyword>
<dbReference type="eggNOG" id="KOG3458">
    <property type="taxonomic scope" value="Eukaryota"/>
</dbReference>
<dbReference type="PROSITE" id="PS51808">
    <property type="entry name" value="CHCH"/>
    <property type="match status" value="1"/>
</dbReference>
<proteinExistence type="inferred from homology"/>
<evidence type="ECO:0000256" key="9">
    <source>
        <dbReference type="ARBA" id="ARBA00023157"/>
    </source>
</evidence>
<keyword evidence="8" id="KW-0496">Mitochondrion</keyword>
<dbReference type="STRING" id="32264.T1L015"/>
<name>T1L015_TETUR</name>
<comment type="function">
    <text evidence="1">Accessory subunit of the mitochondrial membrane respiratory chain NADH dehydrogenase (Complex I), that is believed not to be involved in catalysis. Complex I functions in the transfer of electrons from NADH to the respiratory chain. The immediate electron acceptor for the enzyme is believed to be ubiquinone.</text>
</comment>
<dbReference type="EMBL" id="CAEY01000760">
    <property type="status" value="NOT_ANNOTATED_CDS"/>
    <property type="molecule type" value="Genomic_DNA"/>
</dbReference>
<dbReference type="AlphaFoldDB" id="T1L015"/>
<dbReference type="PANTHER" id="PTHR13344:SF0">
    <property type="entry name" value="NADH DEHYDROGENASE [UBIQUINONE] 1 ALPHA SUBCOMPLEX SUBUNIT 8"/>
    <property type="match status" value="1"/>
</dbReference>
<reference evidence="10" key="2">
    <citation type="submission" date="2015-06" db="UniProtKB">
        <authorList>
            <consortium name="EnsemblMetazoa"/>
        </authorList>
    </citation>
    <scope>IDENTIFICATION</scope>
</reference>
<keyword evidence="5" id="KW-0679">Respiratory chain</keyword>
<reference evidence="11" key="1">
    <citation type="submission" date="2011-08" db="EMBL/GenBank/DDBJ databases">
        <authorList>
            <person name="Rombauts S."/>
        </authorList>
    </citation>
    <scope>NUCLEOTIDE SEQUENCE</scope>
    <source>
        <strain evidence="11">London</strain>
    </source>
</reference>
<dbReference type="GO" id="GO:0006120">
    <property type="term" value="P:mitochondrial electron transport, NADH to ubiquinone"/>
    <property type="evidence" value="ECO:0007669"/>
    <property type="project" value="InterPro"/>
</dbReference>
<dbReference type="EnsemblMetazoa" id="tetur29g00840.1">
    <property type="protein sequence ID" value="tetur29g00840.1"/>
    <property type="gene ID" value="tetur29g00840"/>
</dbReference>
<protein>
    <recommendedName>
        <fullName evidence="12">NADH dehydrogenase [ubiquinone] 1 alpha subcomplex subunit 8</fullName>
    </recommendedName>
</protein>
<dbReference type="PANTHER" id="PTHR13344">
    <property type="entry name" value="NADH-UBIQUINONE OXIDOREDUCTASE"/>
    <property type="match status" value="1"/>
</dbReference>
<sequence length="181" mass="20690">MAGTIYNNLPPAESLEVDEINLGSPIMRASAVYLGKYCDDLSKDFMLCKLEEKDPRKCLEEGKKLTACGKEFYRNVRNSCKQELEALTNCVLWNSESLALSKCRDQETIYDACMYRKLGMEKPPFGYFAQVRVHDPERPKPAKWVPEFPEPSGIVPHDMPEREATVGTWSVLGWFGFTPRR</sequence>
<keyword evidence="6" id="KW-0677">Repeat</keyword>
<evidence type="ECO:0008006" key="12">
    <source>
        <dbReference type="Google" id="ProtNLM"/>
    </source>
</evidence>
<evidence type="ECO:0000256" key="3">
    <source>
        <dbReference type="ARBA" id="ARBA00010705"/>
    </source>
</evidence>
<evidence type="ECO:0000256" key="5">
    <source>
        <dbReference type="ARBA" id="ARBA00022660"/>
    </source>
</evidence>
<evidence type="ECO:0000256" key="8">
    <source>
        <dbReference type="ARBA" id="ARBA00023128"/>
    </source>
</evidence>
<evidence type="ECO:0000256" key="7">
    <source>
        <dbReference type="ARBA" id="ARBA00022982"/>
    </source>
</evidence>
<evidence type="ECO:0000256" key="2">
    <source>
        <dbReference type="ARBA" id="ARBA00004173"/>
    </source>
</evidence>